<evidence type="ECO:0000256" key="1">
    <source>
        <dbReference type="SAM" id="MobiDB-lite"/>
    </source>
</evidence>
<organism evidence="3 4">
    <name type="scientific">Parafrankia irregularis</name>
    <dbReference type="NCBI Taxonomy" id="795642"/>
    <lineage>
        <taxon>Bacteria</taxon>
        <taxon>Bacillati</taxon>
        <taxon>Actinomycetota</taxon>
        <taxon>Actinomycetes</taxon>
        <taxon>Frankiales</taxon>
        <taxon>Frankiaceae</taxon>
        <taxon>Parafrankia</taxon>
    </lineage>
</organism>
<keyword evidence="2" id="KW-0812">Transmembrane</keyword>
<evidence type="ECO:0000256" key="2">
    <source>
        <dbReference type="SAM" id="Phobius"/>
    </source>
</evidence>
<feature type="transmembrane region" description="Helical" evidence="2">
    <location>
        <begin position="332"/>
        <end position="352"/>
    </location>
</feature>
<feature type="transmembrane region" description="Helical" evidence="2">
    <location>
        <begin position="447"/>
        <end position="468"/>
    </location>
</feature>
<feature type="compositionally biased region" description="Gly residues" evidence="1">
    <location>
        <begin position="111"/>
        <end position="126"/>
    </location>
</feature>
<protein>
    <submittedName>
        <fullName evidence="3">ABC-2 family transporter protein</fullName>
    </submittedName>
</protein>
<feature type="region of interest" description="Disordered" evidence="1">
    <location>
        <begin position="279"/>
        <end position="303"/>
    </location>
</feature>
<evidence type="ECO:0000313" key="4">
    <source>
        <dbReference type="Proteomes" id="UP000198802"/>
    </source>
</evidence>
<gene>
    <name evidence="3" type="ORF">Ga0074812_11779</name>
</gene>
<sequence length="539" mass="54237">MNGFANTLRAEWTKFRTVRGWVLATVAAAGLIVALGVMPGMEGTCGRHGPGSGCELPLGPGGEEVTDSFTFLHQALAGDGSITVRVTGMTGILPGGGPNGRDDRGDPNSGNGTGDPGSPSGRGGADGPRHGVAPWAKAGLIVRADTGQGSTYAAVMMTGAHGARMQYDYTHDLAGGPDAATADHPRWLRLSRAGDTVTGSESADGVRWVTIGTARLPGLPATAQVGLFVTSPQYTEAVHAGLASGAMGGPSQATGTFDHLSTGDGWTGTAWQPDVIGAAGDPGGAGDPGDGPTSGAEGFERDGDTLRLRGSGDIAPAVAGAAGLGVSISQTLVGTFVGLIVAVVVGCVFVTAEYRRGLLRTTFLASPGRGRVLAAKAAVVSGAMFVTGLAAAAAVVTLGQRVLRGNGVYVHPVPMLTELRVVAGTAALLALAAILALGLGTLLRRGVTAITAAVVLVVLPYLLAVTILPVDAARWLLRVTPAAGFALQQSAPEYPQVANLYTPADGYFPLAPWAGLAVLAGWAVVALAVAAVALRWRDA</sequence>
<name>A0A0S4QUN7_9ACTN</name>
<proteinExistence type="predicted"/>
<feature type="transmembrane region" description="Helical" evidence="2">
    <location>
        <begin position="510"/>
        <end position="534"/>
    </location>
</feature>
<feature type="region of interest" description="Disordered" evidence="1">
    <location>
        <begin position="88"/>
        <end position="132"/>
    </location>
</feature>
<dbReference type="Proteomes" id="UP000198802">
    <property type="component" value="Unassembled WGS sequence"/>
</dbReference>
<keyword evidence="2" id="KW-0472">Membrane</keyword>
<dbReference type="RefSeq" id="WP_091280846.1">
    <property type="nucleotide sequence ID" value="NZ_FAOZ01000017.1"/>
</dbReference>
<dbReference type="EMBL" id="FAOZ01000017">
    <property type="protein sequence ID" value="CUU58170.1"/>
    <property type="molecule type" value="Genomic_DNA"/>
</dbReference>
<feature type="transmembrane region" description="Helical" evidence="2">
    <location>
        <begin position="419"/>
        <end position="440"/>
    </location>
</feature>
<evidence type="ECO:0000313" key="3">
    <source>
        <dbReference type="EMBL" id="CUU58170.1"/>
    </source>
</evidence>
<feature type="transmembrane region" description="Helical" evidence="2">
    <location>
        <begin position="21"/>
        <end position="41"/>
    </location>
</feature>
<keyword evidence="2" id="KW-1133">Transmembrane helix</keyword>
<feature type="transmembrane region" description="Helical" evidence="2">
    <location>
        <begin position="373"/>
        <end position="399"/>
    </location>
</feature>
<accession>A0A0S4QUN7</accession>
<feature type="compositionally biased region" description="Gly residues" evidence="1">
    <location>
        <begin position="280"/>
        <end position="289"/>
    </location>
</feature>
<dbReference type="AlphaFoldDB" id="A0A0S4QUN7"/>
<keyword evidence="4" id="KW-1185">Reference proteome</keyword>
<dbReference type="Gene3D" id="2.60.120.200">
    <property type="match status" value="1"/>
</dbReference>
<reference evidence="4" key="1">
    <citation type="submission" date="2015-11" db="EMBL/GenBank/DDBJ databases">
        <authorList>
            <person name="Varghese N."/>
        </authorList>
    </citation>
    <scope>NUCLEOTIDE SEQUENCE [LARGE SCALE GENOMIC DNA]</scope>
    <source>
        <strain evidence="4">DSM 45899</strain>
    </source>
</reference>